<accession>A0A0K8Q056</accession>
<protein>
    <submittedName>
        <fullName evidence="1">Transposase</fullName>
    </submittedName>
</protein>
<gene>
    <name evidence="1" type="ORF">SAZU_8267</name>
</gene>
<dbReference type="RefSeq" id="WP_059424925.1">
    <property type="nucleotide sequence ID" value="NZ_DF968533.1"/>
</dbReference>
<name>A0A0K8Q056_STRAJ</name>
<keyword evidence="2" id="KW-1185">Reference proteome</keyword>
<dbReference type="AlphaFoldDB" id="A0A0K8Q056"/>
<evidence type="ECO:0000313" key="2">
    <source>
        <dbReference type="Proteomes" id="UP000053859"/>
    </source>
</evidence>
<evidence type="ECO:0000313" key="1">
    <source>
        <dbReference type="EMBL" id="GAP53386.1"/>
    </source>
</evidence>
<organism evidence="1 2">
    <name type="scientific">Streptomyces azureus</name>
    <dbReference type="NCBI Taxonomy" id="146537"/>
    <lineage>
        <taxon>Bacteria</taxon>
        <taxon>Bacillati</taxon>
        <taxon>Actinomycetota</taxon>
        <taxon>Actinomycetes</taxon>
        <taxon>Kitasatosporales</taxon>
        <taxon>Streptomycetaceae</taxon>
        <taxon>Streptomyces</taxon>
    </lineage>
</organism>
<dbReference type="Proteomes" id="UP000053859">
    <property type="component" value="Unassembled WGS sequence"/>
</dbReference>
<proteinExistence type="predicted"/>
<sequence>MLDRIDEATAMERRLNARVEERIRPFERQVRRWALVSEPTDPVGRLLCSHPRCGRTHDLTAARTHRITGI</sequence>
<reference evidence="1" key="1">
    <citation type="journal article" date="2015" name="Genome Announc.">
        <title>Draft Genome Sequence of Thiostrepton-Producing Streptomyces azureus ATCC 14921.</title>
        <authorList>
            <person name="Sakihara K."/>
            <person name="Maeda J."/>
            <person name="Tashiro K."/>
            <person name="Fujino Y."/>
            <person name="Kuhara S."/>
            <person name="Ohshima T."/>
            <person name="Ogata S."/>
            <person name="Doi K."/>
        </authorList>
    </citation>
    <scope>NUCLEOTIDE SEQUENCE [LARGE SCALE GENOMIC DNA]</scope>
    <source>
        <strain evidence="1">ATCC14921</strain>
    </source>
</reference>
<dbReference type="EMBL" id="DF968533">
    <property type="protein sequence ID" value="GAP53386.1"/>
    <property type="molecule type" value="Genomic_DNA"/>
</dbReference>